<name>A0A7Y0HPU6_9CLOT</name>
<evidence type="ECO:0000259" key="1">
    <source>
        <dbReference type="Pfam" id="PF01243"/>
    </source>
</evidence>
<dbReference type="RefSeq" id="WP_169297992.1">
    <property type="nucleotide sequence ID" value="NZ_JABBNI010000021.1"/>
</dbReference>
<dbReference type="EMBL" id="JABBNI010000021">
    <property type="protein sequence ID" value="NMM63391.1"/>
    <property type="molecule type" value="Genomic_DNA"/>
</dbReference>
<feature type="domain" description="Pyridoxamine 5'-phosphate oxidase N-terminal" evidence="1">
    <location>
        <begin position="18"/>
        <end position="119"/>
    </location>
</feature>
<keyword evidence="3" id="KW-1185">Reference proteome</keyword>
<accession>A0A7Y0HPU6</accession>
<dbReference type="Gene3D" id="2.30.110.10">
    <property type="entry name" value="Electron Transport, Fmn-binding Protein, Chain A"/>
    <property type="match status" value="1"/>
</dbReference>
<dbReference type="InterPro" id="IPR011576">
    <property type="entry name" value="Pyridox_Oxase_N"/>
</dbReference>
<dbReference type="Pfam" id="PF01243">
    <property type="entry name" value="PNPOx_N"/>
    <property type="match status" value="1"/>
</dbReference>
<organism evidence="2 3">
    <name type="scientific">Clostridium muellerianum</name>
    <dbReference type="NCBI Taxonomy" id="2716538"/>
    <lineage>
        <taxon>Bacteria</taxon>
        <taxon>Bacillati</taxon>
        <taxon>Bacillota</taxon>
        <taxon>Clostridia</taxon>
        <taxon>Eubacteriales</taxon>
        <taxon>Clostridiaceae</taxon>
        <taxon>Clostridium</taxon>
    </lineage>
</organism>
<dbReference type="PANTHER" id="PTHR40660">
    <property type="entry name" value="5'-PHOSPHATE OXIDASE PUTATIVE DOMAIN-CONTAINING PROTEIN-RELATED"/>
    <property type="match status" value="1"/>
</dbReference>
<dbReference type="InterPro" id="IPR012349">
    <property type="entry name" value="Split_barrel_FMN-bd"/>
</dbReference>
<protein>
    <submittedName>
        <fullName evidence="2">Pyridoxamine 5'-phosphate oxidase family protein</fullName>
    </submittedName>
</protein>
<proteinExistence type="predicted"/>
<sequence length="131" mass="14307">MKNLNKNVIDLLNDQLWYLGTYSDEPNAVPVLFKEITAEGKLVIGDVFLRMTLENIKKNGKIAVSACDAKTMEGYQIKGTAVHLTDGELVDKFKKIVSNAMNNAVTAKGVLVVTPEQVIVTTPGADNNKEL</sequence>
<dbReference type="SUPFAM" id="SSF50475">
    <property type="entry name" value="FMN-binding split barrel"/>
    <property type="match status" value="1"/>
</dbReference>
<comment type="caution">
    <text evidence="2">The sequence shown here is derived from an EMBL/GenBank/DDBJ whole genome shotgun (WGS) entry which is preliminary data.</text>
</comment>
<evidence type="ECO:0000313" key="3">
    <source>
        <dbReference type="Proteomes" id="UP000537131"/>
    </source>
</evidence>
<gene>
    <name evidence="2" type="ORF">HBE96_12015</name>
</gene>
<reference evidence="2 3" key="1">
    <citation type="submission" date="2020-06" db="EMBL/GenBank/DDBJ databases">
        <title>Complete Genome Sequence of Clostridium muelleri sp. nov. P21T, an Acid-Alcohol Producing Acetogen Isolated from Old Hay.</title>
        <authorList>
            <person name="Duncan K.E."/>
            <person name="Tanner R.S."/>
        </authorList>
    </citation>
    <scope>NUCLEOTIDE SEQUENCE [LARGE SCALE GENOMIC DNA]</scope>
    <source>
        <strain evidence="2 3">P21</strain>
    </source>
</reference>
<dbReference type="PANTHER" id="PTHR40660:SF1">
    <property type="entry name" value="5'-PHOSPHATE OXIDASE PUTATIVE DOMAIN-CONTAINING PROTEIN-RELATED"/>
    <property type="match status" value="1"/>
</dbReference>
<dbReference type="AlphaFoldDB" id="A0A7Y0HPU6"/>
<evidence type="ECO:0000313" key="2">
    <source>
        <dbReference type="EMBL" id="NMM63391.1"/>
    </source>
</evidence>
<dbReference type="Proteomes" id="UP000537131">
    <property type="component" value="Unassembled WGS sequence"/>
</dbReference>